<dbReference type="AlphaFoldDB" id="A0A246I352"/>
<dbReference type="Pfam" id="PF01126">
    <property type="entry name" value="Heme_oxygenase"/>
    <property type="match status" value="1"/>
</dbReference>
<dbReference type="InterPro" id="IPR016053">
    <property type="entry name" value="Haem_Oase-like"/>
</dbReference>
<sequence length="250" mass="28051">MRYWGAGAVCRFTGVASVGIAVTVGQPLSSWRAAQMCWPRNLHRSLHRNLLGCAPMPTSTLPAQPDHPIALSAALKAHTRAAHDRLDQHLLQQHIFASRQRYLCFLRVQWHFHSAVAPLYRMQDPGATRLPLIEEDLRDLGASMPVPHAWQPQPQAFSKATVLGWRYVAEGSTLGASVLLKMAAALQLHAGYGARHLRPSELGVAEYWRREREELDALVLSGQERAQACRGATDAFQFIRRCVDEEFRFE</sequence>
<evidence type="ECO:0000313" key="1">
    <source>
        <dbReference type="EMBL" id="OWQ71878.1"/>
    </source>
</evidence>
<dbReference type="InterPro" id="IPR016084">
    <property type="entry name" value="Haem_Oase-like_multi-hlx"/>
</dbReference>
<dbReference type="Gene3D" id="1.20.910.10">
    <property type="entry name" value="Heme oxygenase-like"/>
    <property type="match status" value="1"/>
</dbReference>
<dbReference type="EMBL" id="NIVX01000092">
    <property type="protein sequence ID" value="OWQ71878.1"/>
    <property type="molecule type" value="Genomic_DNA"/>
</dbReference>
<dbReference type="CDD" id="cd19166">
    <property type="entry name" value="HemeO-bac"/>
    <property type="match status" value="1"/>
</dbReference>
<gene>
    <name evidence="1" type="ORF">CEE63_15660</name>
</gene>
<proteinExistence type="predicted"/>
<dbReference type="GO" id="GO:0004392">
    <property type="term" value="F:heme oxygenase (decyclizing) activity"/>
    <property type="evidence" value="ECO:0007669"/>
    <property type="project" value="InterPro"/>
</dbReference>
<dbReference type="GO" id="GO:0006788">
    <property type="term" value="P:heme oxidation"/>
    <property type="evidence" value="ECO:0007669"/>
    <property type="project" value="InterPro"/>
</dbReference>
<dbReference type="SUPFAM" id="SSF48613">
    <property type="entry name" value="Heme oxygenase-like"/>
    <property type="match status" value="1"/>
</dbReference>
<comment type="caution">
    <text evidence="1">The sequence shown here is derived from an EMBL/GenBank/DDBJ whole genome shotgun (WGS) entry which is preliminary data.</text>
</comment>
<name>A0A246I352_STEMA</name>
<protein>
    <submittedName>
        <fullName evidence="1">Biliverdin-producing heme oxygenase</fullName>
    </submittedName>
</protein>
<evidence type="ECO:0000313" key="2">
    <source>
        <dbReference type="Proteomes" id="UP000197090"/>
    </source>
</evidence>
<reference evidence="1 2" key="1">
    <citation type="submission" date="2017-06" db="EMBL/GenBank/DDBJ databases">
        <authorList>
            <person name="Kim H.J."/>
            <person name="Triplett B.A."/>
        </authorList>
    </citation>
    <scope>NUCLEOTIDE SEQUENCE [LARGE SCALE GENOMIC DNA]</scope>
    <source>
        <strain evidence="1 2">594</strain>
    </source>
</reference>
<dbReference type="Proteomes" id="UP000197090">
    <property type="component" value="Unassembled WGS sequence"/>
</dbReference>
<accession>A0A246I352</accession>
<organism evidence="1 2">
    <name type="scientific">Stenotrophomonas maltophilia</name>
    <name type="common">Pseudomonas maltophilia</name>
    <name type="synonym">Xanthomonas maltophilia</name>
    <dbReference type="NCBI Taxonomy" id="40324"/>
    <lineage>
        <taxon>Bacteria</taxon>
        <taxon>Pseudomonadati</taxon>
        <taxon>Pseudomonadota</taxon>
        <taxon>Gammaproteobacteria</taxon>
        <taxon>Lysobacterales</taxon>
        <taxon>Lysobacteraceae</taxon>
        <taxon>Stenotrophomonas</taxon>
        <taxon>Stenotrophomonas maltophilia group</taxon>
    </lineage>
</organism>